<organism evidence="1 2">
    <name type="scientific">Gossypium australe</name>
    <dbReference type="NCBI Taxonomy" id="47621"/>
    <lineage>
        <taxon>Eukaryota</taxon>
        <taxon>Viridiplantae</taxon>
        <taxon>Streptophyta</taxon>
        <taxon>Embryophyta</taxon>
        <taxon>Tracheophyta</taxon>
        <taxon>Spermatophyta</taxon>
        <taxon>Magnoliopsida</taxon>
        <taxon>eudicotyledons</taxon>
        <taxon>Gunneridae</taxon>
        <taxon>Pentapetalae</taxon>
        <taxon>rosids</taxon>
        <taxon>malvids</taxon>
        <taxon>Malvales</taxon>
        <taxon>Malvaceae</taxon>
        <taxon>Malvoideae</taxon>
        <taxon>Gossypium</taxon>
    </lineage>
</organism>
<proteinExistence type="predicted"/>
<accession>A0A5B6WHM4</accession>
<dbReference type="OrthoDB" id="1109996at2759"/>
<dbReference type="PANTHER" id="PTHR48475">
    <property type="entry name" value="RIBONUCLEASE H"/>
    <property type="match status" value="1"/>
</dbReference>
<reference evidence="1" key="1">
    <citation type="submission" date="2019-08" db="EMBL/GenBank/DDBJ databases">
        <authorList>
            <person name="Liu F."/>
        </authorList>
    </citation>
    <scope>NUCLEOTIDE SEQUENCE [LARGE SCALE GENOMIC DNA]</scope>
    <source>
        <strain evidence="1">PA1801</strain>
        <tissue evidence="1">Leaf</tissue>
    </source>
</reference>
<dbReference type="EMBL" id="SMMG02000003">
    <property type="protein sequence ID" value="KAA3481180.1"/>
    <property type="molecule type" value="Genomic_DNA"/>
</dbReference>
<dbReference type="PANTHER" id="PTHR48475:SF2">
    <property type="entry name" value="RIBONUCLEASE H"/>
    <property type="match status" value="1"/>
</dbReference>
<keyword evidence="2" id="KW-1185">Reference proteome</keyword>
<sequence length="146" mass="16801">MMHINCFTHMTLARDMLRYNDYQRRFSSLFLIATVQKNFTVVVVDYFTKCIEAEALATITERQWYTISKKIKNFYIDLQIALAQISVKVPQTNVGEAKDAWLEELLGILWASQTTPHTATGETTFSFVYGIEVVIPAQIGMRSHRT</sequence>
<evidence type="ECO:0000313" key="2">
    <source>
        <dbReference type="Proteomes" id="UP000325315"/>
    </source>
</evidence>
<protein>
    <submittedName>
        <fullName evidence="1">Rve domain-containing protein</fullName>
    </submittedName>
</protein>
<dbReference type="AlphaFoldDB" id="A0A5B6WHM4"/>
<dbReference type="InterPro" id="IPR036397">
    <property type="entry name" value="RNaseH_sf"/>
</dbReference>
<comment type="caution">
    <text evidence="1">The sequence shown here is derived from an EMBL/GenBank/DDBJ whole genome shotgun (WGS) entry which is preliminary data.</text>
</comment>
<name>A0A5B6WHM4_9ROSI</name>
<dbReference type="Gene3D" id="3.30.420.10">
    <property type="entry name" value="Ribonuclease H-like superfamily/Ribonuclease H"/>
    <property type="match status" value="1"/>
</dbReference>
<evidence type="ECO:0000313" key="1">
    <source>
        <dbReference type="EMBL" id="KAA3481180.1"/>
    </source>
</evidence>
<dbReference type="SUPFAM" id="SSF53098">
    <property type="entry name" value="Ribonuclease H-like"/>
    <property type="match status" value="1"/>
</dbReference>
<dbReference type="InterPro" id="IPR012337">
    <property type="entry name" value="RNaseH-like_sf"/>
</dbReference>
<dbReference type="GO" id="GO:0003676">
    <property type="term" value="F:nucleic acid binding"/>
    <property type="evidence" value="ECO:0007669"/>
    <property type="project" value="InterPro"/>
</dbReference>
<gene>
    <name evidence="1" type="ORF">EPI10_021565</name>
</gene>
<dbReference type="Proteomes" id="UP000325315">
    <property type="component" value="Unassembled WGS sequence"/>
</dbReference>